<comment type="caution">
    <text evidence="2">The sequence shown here is derived from an EMBL/GenBank/DDBJ whole genome shotgun (WGS) entry which is preliminary data.</text>
</comment>
<dbReference type="AlphaFoldDB" id="A0AAN9KYM3"/>
<gene>
    <name evidence="2" type="ORF">VNO77_28726</name>
</gene>
<protein>
    <recommendedName>
        <fullName evidence="4">F-box protein</fullName>
    </recommendedName>
</protein>
<name>A0AAN9KYM3_CANGL</name>
<organism evidence="2 3">
    <name type="scientific">Canavalia gladiata</name>
    <name type="common">Sword bean</name>
    <name type="synonym">Dolichos gladiatus</name>
    <dbReference type="NCBI Taxonomy" id="3824"/>
    <lineage>
        <taxon>Eukaryota</taxon>
        <taxon>Viridiplantae</taxon>
        <taxon>Streptophyta</taxon>
        <taxon>Embryophyta</taxon>
        <taxon>Tracheophyta</taxon>
        <taxon>Spermatophyta</taxon>
        <taxon>Magnoliopsida</taxon>
        <taxon>eudicotyledons</taxon>
        <taxon>Gunneridae</taxon>
        <taxon>Pentapetalae</taxon>
        <taxon>rosids</taxon>
        <taxon>fabids</taxon>
        <taxon>Fabales</taxon>
        <taxon>Fabaceae</taxon>
        <taxon>Papilionoideae</taxon>
        <taxon>50 kb inversion clade</taxon>
        <taxon>NPAAA clade</taxon>
        <taxon>indigoferoid/millettioid clade</taxon>
        <taxon>Phaseoleae</taxon>
        <taxon>Canavalia</taxon>
    </lineage>
</organism>
<keyword evidence="1" id="KW-0812">Transmembrane</keyword>
<dbReference type="SUPFAM" id="SSF81383">
    <property type="entry name" value="F-box domain"/>
    <property type="match status" value="1"/>
</dbReference>
<evidence type="ECO:0008006" key="4">
    <source>
        <dbReference type="Google" id="ProtNLM"/>
    </source>
</evidence>
<evidence type="ECO:0000256" key="1">
    <source>
        <dbReference type="SAM" id="Phobius"/>
    </source>
</evidence>
<dbReference type="PANTHER" id="PTHR33736:SF18">
    <property type="entry name" value="F-BOX DOMAIN-CONTAINING PROTEIN"/>
    <property type="match status" value="1"/>
</dbReference>
<keyword evidence="1" id="KW-1133">Transmembrane helix</keyword>
<feature type="transmembrane region" description="Helical" evidence="1">
    <location>
        <begin position="295"/>
        <end position="313"/>
    </location>
</feature>
<accession>A0AAN9KYM3</accession>
<dbReference type="InterPro" id="IPR036047">
    <property type="entry name" value="F-box-like_dom_sf"/>
</dbReference>
<evidence type="ECO:0000313" key="2">
    <source>
        <dbReference type="EMBL" id="KAK7324847.1"/>
    </source>
</evidence>
<keyword evidence="3" id="KW-1185">Reference proteome</keyword>
<evidence type="ECO:0000313" key="3">
    <source>
        <dbReference type="Proteomes" id="UP001367508"/>
    </source>
</evidence>
<dbReference type="PANTHER" id="PTHR33736">
    <property type="entry name" value="F-BOX PROTEIN-RELATED"/>
    <property type="match status" value="1"/>
</dbReference>
<dbReference type="InterPro" id="IPR045283">
    <property type="entry name" value="AT3G44326-like"/>
</dbReference>
<keyword evidence="1" id="KW-0472">Membrane</keyword>
<proteinExistence type="predicted"/>
<reference evidence="2 3" key="1">
    <citation type="submission" date="2024-01" db="EMBL/GenBank/DDBJ databases">
        <title>The genomes of 5 underutilized Papilionoideae crops provide insights into root nodulation and disease resistanc.</title>
        <authorList>
            <person name="Jiang F."/>
        </authorList>
    </citation>
    <scope>NUCLEOTIDE SEQUENCE [LARGE SCALE GENOMIC DNA]</scope>
    <source>
        <strain evidence="2">LVBAO_FW01</strain>
        <tissue evidence="2">Leaves</tissue>
    </source>
</reference>
<dbReference type="EMBL" id="JAYMYQ010000006">
    <property type="protein sequence ID" value="KAK7324847.1"/>
    <property type="molecule type" value="Genomic_DNA"/>
</dbReference>
<dbReference type="Proteomes" id="UP001367508">
    <property type="component" value="Unassembled WGS sequence"/>
</dbReference>
<sequence>MPSADITTVHPDIIQSHILPLLDGPALASAASATSQLRRLCIEHHLWHNICSTTWPSLNDPLAAALVSTFPAGHRSIFSDSFPSIHYSPPNHHPTSPPPEELVSAVDLYHKGKPVFSRVIRTETRKGWFLCSPLWVDLLDSNELVPTPLMFPQSNEEEWLKELEEDLSLSWIMIDPTRKRAVNLSSRTPVAARRHWLTGEMEVVFAVAMDLVQCIIKVTCCGKSGGAMHVREVSLTMEDMDGRHMIGRDSVVILQGAMESGKRKKVDSLEARARYEKFCRVKRERRERKMRRDKAVDTVAMLVAFTIFALLFWCMTFCA</sequence>